<dbReference type="RefSeq" id="WP_050057714.1">
    <property type="nucleotide sequence ID" value="NZ_JACHEK010000001.1"/>
</dbReference>
<dbReference type="OrthoDB" id="129601at2"/>
<evidence type="ECO:0000313" key="2">
    <source>
        <dbReference type="Proteomes" id="UP000538666"/>
    </source>
</evidence>
<keyword evidence="2" id="KW-1185">Reference proteome</keyword>
<reference evidence="1 2" key="1">
    <citation type="submission" date="2020-08" db="EMBL/GenBank/DDBJ databases">
        <title>Genomic Encyclopedia of Type Strains, Phase IV (KMG-IV): sequencing the most valuable type-strain genomes for metagenomic binning, comparative biology and taxonomic classification.</title>
        <authorList>
            <person name="Goeker M."/>
        </authorList>
    </citation>
    <scope>NUCLEOTIDE SEQUENCE [LARGE SCALE GENOMIC DNA]</scope>
    <source>
        <strain evidence="1 2">DSM 103733</strain>
    </source>
</reference>
<dbReference type="Proteomes" id="UP000538666">
    <property type="component" value="Unassembled WGS sequence"/>
</dbReference>
<sequence>MTIVACSLMLIGILIYVFYPERHVESQTQKTRLEYLRERKEVLYDNLRDLNFEYRAGKYVEEDYAAQQGILETEAAEVVAEIDLLEAQPR</sequence>
<gene>
    <name evidence="1" type="ORF">HNQ77_000427</name>
</gene>
<evidence type="ECO:0008006" key="3">
    <source>
        <dbReference type="Google" id="ProtNLM"/>
    </source>
</evidence>
<accession>A0A841JRT5</accession>
<organism evidence="1 2">
    <name type="scientific">Silvibacterium bohemicum</name>
    <dbReference type="NCBI Taxonomy" id="1577686"/>
    <lineage>
        <taxon>Bacteria</taxon>
        <taxon>Pseudomonadati</taxon>
        <taxon>Acidobacteriota</taxon>
        <taxon>Terriglobia</taxon>
        <taxon>Terriglobales</taxon>
        <taxon>Acidobacteriaceae</taxon>
        <taxon>Silvibacterium</taxon>
    </lineage>
</organism>
<dbReference type="AlphaFoldDB" id="A0A841JRT5"/>
<name>A0A841JRT5_9BACT</name>
<protein>
    <recommendedName>
        <fullName evidence="3">C-type cytochrome biogenesis protein CcmI</fullName>
    </recommendedName>
</protein>
<proteinExistence type="predicted"/>
<dbReference type="EMBL" id="JACHEK010000001">
    <property type="protein sequence ID" value="MBB6142489.1"/>
    <property type="molecule type" value="Genomic_DNA"/>
</dbReference>
<evidence type="ECO:0000313" key="1">
    <source>
        <dbReference type="EMBL" id="MBB6142489.1"/>
    </source>
</evidence>
<comment type="caution">
    <text evidence="1">The sequence shown here is derived from an EMBL/GenBank/DDBJ whole genome shotgun (WGS) entry which is preliminary data.</text>
</comment>